<evidence type="ECO:0000313" key="2">
    <source>
        <dbReference type="EMBL" id="QHQ35122.1"/>
    </source>
</evidence>
<evidence type="ECO:0000259" key="1">
    <source>
        <dbReference type="Pfam" id="PF00248"/>
    </source>
</evidence>
<sequence>MNEVATVALSLRSGLKLSPLGFGTAPLGNLYAPLSEDSAAATVRAALDAGITYVDTAPFYGLGLAEDRLGRILPDDVTVSTKVGRLLEDCSPEEATPEMFVDVPSRKVVFDYSYDGVMRSFESSVSRLGRTPEILLIHDIDPGTHGQEVSDAHMNSLLRGGGYRALEELRTSGSIRAIGAGVNAWEICERLLGEGDFDCFLLAGRYTLLEQEAQATFLPLCAARDVGIIIGGPYNSGILATGPVSGARYDYEPAPPEILARVADIERVCKAHDVTLIAAALHFVLAHPVVRAVIPGAAAPEEVAANARLYATKVPPALWHDLRAEGLIRADVPLPGDDHAA</sequence>
<keyword evidence="3" id="KW-1185">Reference proteome</keyword>
<proteinExistence type="predicted"/>
<accession>A0A6P1T3N0</accession>
<dbReference type="InterPro" id="IPR036812">
    <property type="entry name" value="NAD(P)_OxRdtase_dom_sf"/>
</dbReference>
<dbReference type="AlphaFoldDB" id="A0A6P1T3N0"/>
<dbReference type="Gene3D" id="3.20.20.100">
    <property type="entry name" value="NADP-dependent oxidoreductase domain"/>
    <property type="match status" value="1"/>
</dbReference>
<feature type="domain" description="NADP-dependent oxidoreductase" evidence="1">
    <location>
        <begin position="19"/>
        <end position="316"/>
    </location>
</feature>
<dbReference type="GO" id="GO:0016491">
    <property type="term" value="F:oxidoreductase activity"/>
    <property type="evidence" value="ECO:0007669"/>
    <property type="project" value="InterPro"/>
</dbReference>
<dbReference type="InterPro" id="IPR020471">
    <property type="entry name" value="AKR"/>
</dbReference>
<dbReference type="EMBL" id="CP046620">
    <property type="protein sequence ID" value="QHQ35122.1"/>
    <property type="molecule type" value="Genomic_DNA"/>
</dbReference>
<dbReference type="PANTHER" id="PTHR42686">
    <property type="entry name" value="GH17980P-RELATED"/>
    <property type="match status" value="1"/>
</dbReference>
<dbReference type="GO" id="GO:0005829">
    <property type="term" value="C:cytosol"/>
    <property type="evidence" value="ECO:0007669"/>
    <property type="project" value="TreeGrafter"/>
</dbReference>
<evidence type="ECO:0000313" key="3">
    <source>
        <dbReference type="Proteomes" id="UP000464495"/>
    </source>
</evidence>
<dbReference type="Pfam" id="PF00248">
    <property type="entry name" value="Aldo_ket_red"/>
    <property type="match status" value="1"/>
</dbReference>
<gene>
    <name evidence="2" type="ORF">GO499_07890</name>
</gene>
<dbReference type="RefSeq" id="WP_161861687.1">
    <property type="nucleotide sequence ID" value="NZ_CP046620.1"/>
</dbReference>
<dbReference type="InterPro" id="IPR023210">
    <property type="entry name" value="NADP_OxRdtase_dom"/>
</dbReference>
<dbReference type="Proteomes" id="UP000464495">
    <property type="component" value="Chromosome"/>
</dbReference>
<reference evidence="2 3" key="1">
    <citation type="submission" date="2019-12" db="EMBL/GenBank/DDBJ databases">
        <title>Complete genome sequence of Algicella marina strain 9Alg 56(T) isolated from the red alga Tichocarpus crinitus.</title>
        <authorList>
            <person name="Kim S.-G."/>
            <person name="Nedashkovskaya O.I."/>
        </authorList>
    </citation>
    <scope>NUCLEOTIDE SEQUENCE [LARGE SCALE GENOMIC DNA]</scope>
    <source>
        <strain evidence="2 3">9Alg 56</strain>
    </source>
</reference>
<dbReference type="PANTHER" id="PTHR42686:SF1">
    <property type="entry name" value="GH17980P-RELATED"/>
    <property type="match status" value="1"/>
</dbReference>
<name>A0A6P1T3N0_9RHOB</name>
<organism evidence="2 3">
    <name type="scientific">Algicella marina</name>
    <dbReference type="NCBI Taxonomy" id="2683284"/>
    <lineage>
        <taxon>Bacteria</taxon>
        <taxon>Pseudomonadati</taxon>
        <taxon>Pseudomonadota</taxon>
        <taxon>Alphaproteobacteria</taxon>
        <taxon>Rhodobacterales</taxon>
        <taxon>Paracoccaceae</taxon>
        <taxon>Algicella</taxon>
    </lineage>
</organism>
<dbReference type="KEGG" id="amaq:GO499_07890"/>
<protein>
    <submittedName>
        <fullName evidence="2">Aldo/keto reductase</fullName>
    </submittedName>
</protein>
<dbReference type="SUPFAM" id="SSF51430">
    <property type="entry name" value="NAD(P)-linked oxidoreductase"/>
    <property type="match status" value="1"/>
</dbReference>